<dbReference type="GO" id="GO:0015036">
    <property type="term" value="F:disulfide oxidoreductase activity"/>
    <property type="evidence" value="ECO:0007669"/>
    <property type="project" value="UniProtKB-ARBA"/>
</dbReference>
<dbReference type="InterPro" id="IPR017937">
    <property type="entry name" value="Thioredoxin_CS"/>
</dbReference>
<dbReference type="EMBL" id="FNGI01000008">
    <property type="protein sequence ID" value="SDL87285.1"/>
    <property type="molecule type" value="Genomic_DNA"/>
</dbReference>
<evidence type="ECO:0000256" key="7">
    <source>
        <dbReference type="PIRNR" id="PIRNR001488"/>
    </source>
</evidence>
<dbReference type="InterPro" id="IPR023205">
    <property type="entry name" value="DsbA/DsbL"/>
</dbReference>
<dbReference type="RefSeq" id="WP_089729544.1">
    <property type="nucleotide sequence ID" value="NZ_FNGI01000008.1"/>
</dbReference>
<sequence>MLKQWIAVAAGLGLSTLAMAAPPVAGEHYTVLDTPVETSVDEGQIEVTEVFWYGCPHCYNLEEPLNAWVAELPEDVTFQRIPATMGQTWVDHATAFFAAKQLGILDEVHSDFFDAIHQDGKRLTDVDDIAAFFSNYGVSEEQAKEALTSFGVKSQINQAHAKMRAYQLMGVPALIVDGRYVITPSSAGSLDNMPQIAGALIEKVRSEQAE</sequence>
<feature type="domain" description="Thioredoxin" evidence="10">
    <location>
        <begin position="10"/>
        <end position="152"/>
    </location>
</feature>
<keyword evidence="3 9" id="KW-0732">Signal</keyword>
<keyword evidence="6" id="KW-0676">Redox-active center</keyword>
<keyword evidence="12" id="KW-1185">Reference proteome</keyword>
<name>A0A1G9NMQ5_9GAMM</name>
<dbReference type="InterPro" id="IPR036249">
    <property type="entry name" value="Thioredoxin-like_sf"/>
</dbReference>
<dbReference type="CDD" id="cd03019">
    <property type="entry name" value="DsbA_DsbA"/>
    <property type="match status" value="1"/>
</dbReference>
<dbReference type="PIRSF" id="PIRSF001488">
    <property type="entry name" value="Tdi_protein"/>
    <property type="match status" value="1"/>
</dbReference>
<dbReference type="Proteomes" id="UP000198654">
    <property type="component" value="Unassembled WGS sequence"/>
</dbReference>
<accession>A0A1G9NMQ5</accession>
<dbReference type="SUPFAM" id="SSF52833">
    <property type="entry name" value="Thioredoxin-like"/>
    <property type="match status" value="1"/>
</dbReference>
<evidence type="ECO:0000313" key="11">
    <source>
        <dbReference type="EMBL" id="SDL87285.1"/>
    </source>
</evidence>
<comment type="similarity">
    <text evidence="2">Belongs to the thioredoxin family. DsbA subfamily.</text>
</comment>
<feature type="disulfide bond" description="Redox-active" evidence="8">
    <location>
        <begin position="55"/>
        <end position="58"/>
    </location>
</feature>
<dbReference type="STRING" id="119000.SAMN05661010_02764"/>
<dbReference type="InterPro" id="IPR013766">
    <property type="entry name" value="Thioredoxin_domain"/>
</dbReference>
<evidence type="ECO:0000256" key="8">
    <source>
        <dbReference type="PIRSR" id="PIRSR001488-1"/>
    </source>
</evidence>
<dbReference type="InterPro" id="IPR050824">
    <property type="entry name" value="Thiol_disulfide_DsbA"/>
</dbReference>
<feature type="chain" id="PRO_5011575106" description="Thiol:disulfide interchange protein" evidence="9">
    <location>
        <begin position="21"/>
        <end position="210"/>
    </location>
</feature>
<dbReference type="Gene3D" id="3.40.30.10">
    <property type="entry name" value="Glutaredoxin"/>
    <property type="match status" value="1"/>
</dbReference>
<evidence type="ECO:0000313" key="12">
    <source>
        <dbReference type="Proteomes" id="UP000198654"/>
    </source>
</evidence>
<dbReference type="PROSITE" id="PS51352">
    <property type="entry name" value="THIOREDOXIN_2"/>
    <property type="match status" value="1"/>
</dbReference>
<gene>
    <name evidence="11" type="ORF">SAMN05661010_02764</name>
</gene>
<keyword evidence="5 7" id="KW-1015">Disulfide bond</keyword>
<dbReference type="GO" id="GO:0042597">
    <property type="term" value="C:periplasmic space"/>
    <property type="evidence" value="ECO:0007669"/>
    <property type="project" value="UniProtKB-SubCell"/>
</dbReference>
<keyword evidence="4 7" id="KW-0574">Periplasm</keyword>
<dbReference type="Pfam" id="PF01323">
    <property type="entry name" value="DSBA"/>
    <property type="match status" value="1"/>
</dbReference>
<dbReference type="PANTHER" id="PTHR35891">
    <property type="entry name" value="THIOL:DISULFIDE INTERCHANGE PROTEIN DSBA"/>
    <property type="match status" value="1"/>
</dbReference>
<evidence type="ECO:0000256" key="3">
    <source>
        <dbReference type="ARBA" id="ARBA00022729"/>
    </source>
</evidence>
<organism evidence="11 12">
    <name type="scientific">Modicisalibacter muralis</name>
    <dbReference type="NCBI Taxonomy" id="119000"/>
    <lineage>
        <taxon>Bacteria</taxon>
        <taxon>Pseudomonadati</taxon>
        <taxon>Pseudomonadota</taxon>
        <taxon>Gammaproteobacteria</taxon>
        <taxon>Oceanospirillales</taxon>
        <taxon>Halomonadaceae</taxon>
        <taxon>Modicisalibacter</taxon>
    </lineage>
</organism>
<evidence type="ECO:0000256" key="1">
    <source>
        <dbReference type="ARBA" id="ARBA00004418"/>
    </source>
</evidence>
<dbReference type="InterPro" id="IPR001853">
    <property type="entry name" value="DSBA-like_thioredoxin_dom"/>
</dbReference>
<evidence type="ECO:0000256" key="9">
    <source>
        <dbReference type="SAM" id="SignalP"/>
    </source>
</evidence>
<dbReference type="PROSITE" id="PS00194">
    <property type="entry name" value="THIOREDOXIN_1"/>
    <property type="match status" value="1"/>
</dbReference>
<reference evidence="11 12" key="1">
    <citation type="submission" date="2016-10" db="EMBL/GenBank/DDBJ databases">
        <authorList>
            <person name="de Groot N.N."/>
        </authorList>
    </citation>
    <scope>NUCLEOTIDE SEQUENCE [LARGE SCALE GENOMIC DNA]</scope>
    <source>
        <strain evidence="11 12">DSM 14789</strain>
    </source>
</reference>
<protein>
    <recommendedName>
        <fullName evidence="7">Thiol:disulfide interchange protein</fullName>
    </recommendedName>
</protein>
<proteinExistence type="inferred from homology"/>
<evidence type="ECO:0000256" key="5">
    <source>
        <dbReference type="ARBA" id="ARBA00023157"/>
    </source>
</evidence>
<evidence type="ECO:0000256" key="4">
    <source>
        <dbReference type="ARBA" id="ARBA00022764"/>
    </source>
</evidence>
<evidence type="ECO:0000259" key="10">
    <source>
        <dbReference type="PROSITE" id="PS51352"/>
    </source>
</evidence>
<comment type="subcellular location">
    <subcellularLocation>
        <location evidence="1 7">Periplasm</location>
    </subcellularLocation>
</comment>
<evidence type="ECO:0000256" key="6">
    <source>
        <dbReference type="ARBA" id="ARBA00023284"/>
    </source>
</evidence>
<dbReference type="PANTHER" id="PTHR35891:SF2">
    <property type="entry name" value="THIOL:DISULFIDE INTERCHANGE PROTEIN DSBA"/>
    <property type="match status" value="1"/>
</dbReference>
<feature type="signal peptide" evidence="9">
    <location>
        <begin position="1"/>
        <end position="20"/>
    </location>
</feature>
<dbReference type="OrthoDB" id="9784896at2"/>
<dbReference type="AlphaFoldDB" id="A0A1G9NMQ5"/>
<evidence type="ECO:0000256" key="2">
    <source>
        <dbReference type="ARBA" id="ARBA00005791"/>
    </source>
</evidence>